<evidence type="ECO:0000313" key="1">
    <source>
        <dbReference type="EMBL" id="KAH6937308.1"/>
    </source>
</evidence>
<dbReference type="Proteomes" id="UP000821845">
    <property type="component" value="Chromosome 3"/>
</dbReference>
<dbReference type="EMBL" id="CM023483">
    <property type="protein sequence ID" value="KAH6937308.1"/>
    <property type="molecule type" value="Genomic_DNA"/>
</dbReference>
<organism evidence="1 2">
    <name type="scientific">Hyalomma asiaticum</name>
    <name type="common">Tick</name>
    <dbReference type="NCBI Taxonomy" id="266040"/>
    <lineage>
        <taxon>Eukaryota</taxon>
        <taxon>Metazoa</taxon>
        <taxon>Ecdysozoa</taxon>
        <taxon>Arthropoda</taxon>
        <taxon>Chelicerata</taxon>
        <taxon>Arachnida</taxon>
        <taxon>Acari</taxon>
        <taxon>Parasitiformes</taxon>
        <taxon>Ixodida</taxon>
        <taxon>Ixodoidea</taxon>
        <taxon>Ixodidae</taxon>
        <taxon>Hyalomminae</taxon>
        <taxon>Hyalomma</taxon>
    </lineage>
</organism>
<name>A0ACB7SU18_HYAAI</name>
<reference evidence="1" key="1">
    <citation type="submission" date="2020-05" db="EMBL/GenBank/DDBJ databases">
        <title>Large-scale comparative analyses of tick genomes elucidate their genetic diversity and vector capacities.</title>
        <authorList>
            <person name="Jia N."/>
            <person name="Wang J."/>
            <person name="Shi W."/>
            <person name="Du L."/>
            <person name="Sun Y."/>
            <person name="Zhan W."/>
            <person name="Jiang J."/>
            <person name="Wang Q."/>
            <person name="Zhang B."/>
            <person name="Ji P."/>
            <person name="Sakyi L.B."/>
            <person name="Cui X."/>
            <person name="Yuan T."/>
            <person name="Jiang B."/>
            <person name="Yang W."/>
            <person name="Lam T.T.-Y."/>
            <person name="Chang Q."/>
            <person name="Ding S."/>
            <person name="Wang X."/>
            <person name="Zhu J."/>
            <person name="Ruan X."/>
            <person name="Zhao L."/>
            <person name="Wei J."/>
            <person name="Que T."/>
            <person name="Du C."/>
            <person name="Cheng J."/>
            <person name="Dai P."/>
            <person name="Han X."/>
            <person name="Huang E."/>
            <person name="Gao Y."/>
            <person name="Liu J."/>
            <person name="Shao H."/>
            <person name="Ye R."/>
            <person name="Li L."/>
            <person name="Wei W."/>
            <person name="Wang X."/>
            <person name="Wang C."/>
            <person name="Yang T."/>
            <person name="Huo Q."/>
            <person name="Li W."/>
            <person name="Guo W."/>
            <person name="Chen H."/>
            <person name="Zhou L."/>
            <person name="Ni X."/>
            <person name="Tian J."/>
            <person name="Zhou Y."/>
            <person name="Sheng Y."/>
            <person name="Liu T."/>
            <person name="Pan Y."/>
            <person name="Xia L."/>
            <person name="Li J."/>
            <person name="Zhao F."/>
            <person name="Cao W."/>
        </authorList>
    </citation>
    <scope>NUCLEOTIDE SEQUENCE</scope>
    <source>
        <strain evidence="1">Hyas-2018</strain>
    </source>
</reference>
<protein>
    <submittedName>
        <fullName evidence="1">Uncharacterized protein</fullName>
    </submittedName>
</protein>
<sequence>MRKSRSPPSRPWHAIGSAIRRRRAPIPTVNSFRPMTTRQRAAGMWTVANVLASSARLVPGEDATLQQQLTSVLRTPIFVRTSSKTSIAEFLNISSLLWPLMHHCLSHVRRRLEKAKRPAAQRMQHAFLTSLVVTEAGGGRANCCNSKDGRICREQRCHRTLVDCKMRESEQEVNRILALSAKCGCRKTHGNRLRQRRN</sequence>
<keyword evidence="2" id="KW-1185">Reference proteome</keyword>
<accession>A0ACB7SU18</accession>
<gene>
    <name evidence="1" type="ORF">HPB50_026503</name>
</gene>
<comment type="caution">
    <text evidence="1">The sequence shown here is derived from an EMBL/GenBank/DDBJ whole genome shotgun (WGS) entry which is preliminary data.</text>
</comment>
<evidence type="ECO:0000313" key="2">
    <source>
        <dbReference type="Proteomes" id="UP000821845"/>
    </source>
</evidence>
<proteinExistence type="predicted"/>